<dbReference type="PANTHER" id="PTHR31632">
    <property type="entry name" value="IRON TRANSPORTER FTH1"/>
    <property type="match status" value="1"/>
</dbReference>
<feature type="transmembrane region" description="Helical" evidence="6">
    <location>
        <begin position="145"/>
        <end position="171"/>
    </location>
</feature>
<sequence>MPGVALLVFREVMEAALIVSIVCAATRGVDRRGLYVAGGIGLGLLGAVLVALGAGAIAQLARGVGQELMNAVVLLAAVVMIGWHVVWMARHSRELAQHMGAVGQAVKAGSSSLTLLLAVVGLAVLREGSEVVLFVYSMAMGGIGVAGLAGGIALGVASGVLLGYGLYVGLLRIPMKHFFRATNVMLVLLAAGLASTAARFLVQANWLPAWGEQLWDTSALISNGSLAGKTLGVLVGYDASPAGIQLVFYAVTAIALFAGMRWLGAAPAPAKPRGAPVASAGTPQPQH</sequence>
<reference evidence="7 8" key="1">
    <citation type="submission" date="2020-10" db="EMBL/GenBank/DDBJ databases">
        <title>Phylogeny of dyella-like bacteria.</title>
        <authorList>
            <person name="Fu J."/>
        </authorList>
    </citation>
    <scope>NUCLEOTIDE SEQUENCE [LARGE SCALE GENOMIC DNA]</scope>
    <source>
        <strain evidence="7 8">Gsoil3046</strain>
    </source>
</reference>
<keyword evidence="8" id="KW-1185">Reference proteome</keyword>
<keyword evidence="5 6" id="KW-0472">Membrane</keyword>
<organism evidence="7 8">
    <name type="scientific">Dyella ginsengisoli</name>
    <dbReference type="NCBI Taxonomy" id="363848"/>
    <lineage>
        <taxon>Bacteria</taxon>
        <taxon>Pseudomonadati</taxon>
        <taxon>Pseudomonadota</taxon>
        <taxon>Gammaproteobacteria</taxon>
        <taxon>Lysobacterales</taxon>
        <taxon>Rhodanobacteraceae</taxon>
        <taxon>Dyella</taxon>
    </lineage>
</organism>
<keyword evidence="3 6" id="KW-0812">Transmembrane</keyword>
<dbReference type="EMBL" id="JADIKM010000003">
    <property type="protein sequence ID" value="MFK2904324.1"/>
    <property type="molecule type" value="Genomic_DNA"/>
</dbReference>
<dbReference type="PANTHER" id="PTHR31632:SF2">
    <property type="entry name" value="PLASMA MEMBRANE IRON PERMEASE"/>
    <property type="match status" value="1"/>
</dbReference>
<evidence type="ECO:0000256" key="2">
    <source>
        <dbReference type="ARBA" id="ARBA00008333"/>
    </source>
</evidence>
<evidence type="ECO:0000256" key="4">
    <source>
        <dbReference type="ARBA" id="ARBA00022989"/>
    </source>
</evidence>
<evidence type="ECO:0000256" key="5">
    <source>
        <dbReference type="ARBA" id="ARBA00023136"/>
    </source>
</evidence>
<name>A0ABW8JT60_9GAMM</name>
<evidence type="ECO:0000313" key="7">
    <source>
        <dbReference type="EMBL" id="MFK2904324.1"/>
    </source>
</evidence>
<comment type="similarity">
    <text evidence="2">Belongs to the oxidase-dependent Fe transporter (OFeT) (TC 9.A.10.1) family.</text>
</comment>
<feature type="transmembrane region" description="Helical" evidence="6">
    <location>
        <begin position="33"/>
        <end position="56"/>
    </location>
</feature>
<comment type="caution">
    <text evidence="7">The sequence shown here is derived from an EMBL/GenBank/DDBJ whole genome shotgun (WGS) entry which is preliminary data.</text>
</comment>
<proteinExistence type="inferred from homology"/>
<dbReference type="Pfam" id="PF03239">
    <property type="entry name" value="FTR1"/>
    <property type="match status" value="1"/>
</dbReference>
<comment type="subcellular location">
    <subcellularLocation>
        <location evidence="1">Membrane</location>
        <topology evidence="1">Multi-pass membrane protein</topology>
    </subcellularLocation>
</comment>
<evidence type="ECO:0000313" key="8">
    <source>
        <dbReference type="Proteomes" id="UP001620460"/>
    </source>
</evidence>
<evidence type="ECO:0000256" key="3">
    <source>
        <dbReference type="ARBA" id="ARBA00022692"/>
    </source>
</evidence>
<feature type="transmembrane region" description="Helical" evidence="6">
    <location>
        <begin position="68"/>
        <end position="89"/>
    </location>
</feature>
<evidence type="ECO:0000256" key="1">
    <source>
        <dbReference type="ARBA" id="ARBA00004141"/>
    </source>
</evidence>
<feature type="transmembrane region" description="Helical" evidence="6">
    <location>
        <begin position="183"/>
        <end position="202"/>
    </location>
</feature>
<feature type="transmembrane region" description="Helical" evidence="6">
    <location>
        <begin position="242"/>
        <end position="263"/>
    </location>
</feature>
<evidence type="ECO:0000256" key="6">
    <source>
        <dbReference type="SAM" id="Phobius"/>
    </source>
</evidence>
<gene>
    <name evidence="7" type="ORF">ISP17_10135</name>
</gene>
<dbReference type="Proteomes" id="UP001620460">
    <property type="component" value="Unassembled WGS sequence"/>
</dbReference>
<feature type="transmembrane region" description="Helical" evidence="6">
    <location>
        <begin position="101"/>
        <end position="125"/>
    </location>
</feature>
<accession>A0ABW8JT60</accession>
<dbReference type="InterPro" id="IPR004923">
    <property type="entry name" value="FTR1/Fip1/EfeU"/>
</dbReference>
<keyword evidence="4 6" id="KW-1133">Transmembrane helix</keyword>
<dbReference type="RefSeq" id="WP_404632739.1">
    <property type="nucleotide sequence ID" value="NZ_JADIKM010000003.1"/>
</dbReference>
<protein>
    <submittedName>
        <fullName evidence="7">FTR1 family protein</fullName>
    </submittedName>
</protein>